<dbReference type="RefSeq" id="XP_026152299.1">
    <property type="nucleotide sequence ID" value="XM_026296514.2"/>
</dbReference>
<dbReference type="SUPFAM" id="SSF47986">
    <property type="entry name" value="DEATH domain"/>
    <property type="match status" value="1"/>
</dbReference>
<dbReference type="GeneID" id="113124051"/>
<dbReference type="Proteomes" id="UP000261640">
    <property type="component" value="Unplaced"/>
</dbReference>
<organism evidence="6 7">
    <name type="scientific">Mastacembelus armatus</name>
    <name type="common">zig-zag eel</name>
    <dbReference type="NCBI Taxonomy" id="205130"/>
    <lineage>
        <taxon>Eukaryota</taxon>
        <taxon>Metazoa</taxon>
        <taxon>Chordata</taxon>
        <taxon>Craniata</taxon>
        <taxon>Vertebrata</taxon>
        <taxon>Euteleostomi</taxon>
        <taxon>Actinopterygii</taxon>
        <taxon>Neopterygii</taxon>
        <taxon>Teleostei</taxon>
        <taxon>Neoteleostei</taxon>
        <taxon>Acanthomorphata</taxon>
        <taxon>Anabantaria</taxon>
        <taxon>Synbranchiformes</taxon>
        <taxon>Mastacembelidae</taxon>
        <taxon>Mastacembelus</taxon>
    </lineage>
</organism>
<dbReference type="InParanoid" id="A0A3Q3NAP6"/>
<evidence type="ECO:0000259" key="5">
    <source>
        <dbReference type="PROSITE" id="PS50208"/>
    </source>
</evidence>
<evidence type="ECO:0000256" key="3">
    <source>
        <dbReference type="ARBA" id="ARBA00022737"/>
    </source>
</evidence>
<dbReference type="InterPro" id="IPR011029">
    <property type="entry name" value="DEATH-like_dom_sf"/>
</dbReference>
<dbReference type="GO" id="GO:0006508">
    <property type="term" value="P:proteolysis"/>
    <property type="evidence" value="ECO:0007669"/>
    <property type="project" value="InterPro"/>
</dbReference>
<dbReference type="GO" id="GO:0006915">
    <property type="term" value="P:apoptotic process"/>
    <property type="evidence" value="ECO:0007669"/>
    <property type="project" value="UniProtKB-KW"/>
</dbReference>
<evidence type="ECO:0000313" key="6">
    <source>
        <dbReference type="Ensembl" id="ENSMAMP00000029444.1"/>
    </source>
</evidence>
<proteinExistence type="inferred from homology"/>
<accession>A0A3Q3NAP6</accession>
<dbReference type="CDD" id="cd08340">
    <property type="entry name" value="DED_c-FLIP_r2"/>
    <property type="match status" value="1"/>
</dbReference>
<dbReference type="InterPro" id="IPR001875">
    <property type="entry name" value="DED_dom"/>
</dbReference>
<comment type="similarity">
    <text evidence="1">Belongs to the peptidase C14A family.</text>
</comment>
<dbReference type="FunFam" id="1.10.533.10:FF:000016">
    <property type="entry name" value="CASP8 and FADD-like apoptosis regulator"/>
    <property type="match status" value="1"/>
</dbReference>
<dbReference type="Gene3D" id="3.40.50.1460">
    <property type="match status" value="1"/>
</dbReference>
<evidence type="ECO:0000313" key="7">
    <source>
        <dbReference type="Proteomes" id="UP000261640"/>
    </source>
</evidence>
<dbReference type="SMART" id="SM00031">
    <property type="entry name" value="DED"/>
    <property type="match status" value="2"/>
</dbReference>
<dbReference type="PANTHER" id="PTHR48169:SF3">
    <property type="entry name" value="CASP8 AND FADD LIKE APOPTOSIS REGULATOR"/>
    <property type="match status" value="1"/>
</dbReference>
<dbReference type="GeneTree" id="ENSGT00530000064199"/>
<dbReference type="PANTHER" id="PTHR48169">
    <property type="entry name" value="DED DOMAIN-CONTAINING PROTEIN"/>
    <property type="match status" value="1"/>
</dbReference>
<name>A0A3Q3NAP6_9TELE</name>
<keyword evidence="7" id="KW-1185">Reference proteome</keyword>
<dbReference type="Ensembl" id="ENSMAMT00000030205.2">
    <property type="protein sequence ID" value="ENSMAMP00000029444.1"/>
    <property type="gene ID" value="ENSMAMG00000019834.2"/>
</dbReference>
<evidence type="ECO:0000256" key="1">
    <source>
        <dbReference type="ARBA" id="ARBA00010134"/>
    </source>
</evidence>
<dbReference type="Pfam" id="PF01335">
    <property type="entry name" value="DED"/>
    <property type="match status" value="1"/>
</dbReference>
<dbReference type="InterPro" id="IPR015917">
    <property type="entry name" value="Pept_C14A"/>
</dbReference>
<feature type="domain" description="DED" evidence="4">
    <location>
        <begin position="93"/>
        <end position="171"/>
    </location>
</feature>
<reference evidence="6" key="1">
    <citation type="submission" date="2025-08" db="UniProtKB">
        <authorList>
            <consortium name="Ensembl"/>
        </authorList>
    </citation>
    <scope>IDENTIFICATION</scope>
</reference>
<dbReference type="Pfam" id="PF00656">
    <property type="entry name" value="Peptidase_C14"/>
    <property type="match status" value="1"/>
</dbReference>
<dbReference type="AlphaFoldDB" id="A0A3Q3NAP6"/>
<dbReference type="Gene3D" id="1.10.533.10">
    <property type="entry name" value="Death Domain, Fas"/>
    <property type="match status" value="2"/>
</dbReference>
<dbReference type="SUPFAM" id="SSF52129">
    <property type="entry name" value="Caspase-like"/>
    <property type="match status" value="1"/>
</dbReference>
<keyword evidence="3" id="KW-0677">Repeat</keyword>
<dbReference type="InterPro" id="IPR029030">
    <property type="entry name" value="Caspase-like_dom_sf"/>
</dbReference>
<evidence type="ECO:0000259" key="4">
    <source>
        <dbReference type="PROSITE" id="PS50168"/>
    </source>
</evidence>
<dbReference type="PROSITE" id="PS50208">
    <property type="entry name" value="CASPASE_P20"/>
    <property type="match status" value="1"/>
</dbReference>
<evidence type="ECO:0000256" key="2">
    <source>
        <dbReference type="ARBA" id="ARBA00022703"/>
    </source>
</evidence>
<dbReference type="PROSITE" id="PS50168">
    <property type="entry name" value="DED"/>
    <property type="match status" value="2"/>
</dbReference>
<feature type="domain" description="Caspase family p20" evidence="5">
    <location>
        <begin position="253"/>
        <end position="348"/>
    </location>
</feature>
<feature type="domain" description="DED" evidence="4">
    <location>
        <begin position="6"/>
        <end position="78"/>
    </location>
</feature>
<sequence length="465" mass="53187">MAFHQDPLQVINQIAEDLSTSECRTLSYLCESLEPGNSGVCVKEILKSKAMSHENSYLFLAQLMVHLGRLDILRKWFKTSRGEMETYRQVLPRFRVLMANISQDMGCGDLRSMKFLLSSTLPREKIENSKNFLDLVIELEKLDLVSPERVDFIEKCLKDIDRVDLSKKVAAYKSVAVPELQSSQQRSARSLCPAPSPNGSHCTLQTRQVQSFHTAHIPVPVYTEQNYESHNDRYNFNSNCRGVCVIIDCVGNDGEMLEQTFKALHFKVILHKWLGVNDTLSELQGIFRQRENRKGDGFVCCIISRGRENRLLCTDSCSEGISLKSVRQLFTADACPVLAGKPKLFFIQLYTVPAIETIARTHHRDADLETDGCDGLYRYDYIPTDADVFWSQCYTEECQLQQRDHRSIYLKGLTDALQKGQRRNMSLVHIHAEVNGAVFEHNKKNPGAKYHIDLKHTLRKDIYLQ</sequence>
<dbReference type="OrthoDB" id="8816507at2759"/>
<dbReference type="InterPro" id="IPR011600">
    <property type="entry name" value="Pept_C14_caspase"/>
</dbReference>
<dbReference type="GO" id="GO:0004197">
    <property type="term" value="F:cysteine-type endopeptidase activity"/>
    <property type="evidence" value="ECO:0007669"/>
    <property type="project" value="InterPro"/>
</dbReference>
<reference evidence="6" key="2">
    <citation type="submission" date="2025-09" db="UniProtKB">
        <authorList>
            <consortium name="Ensembl"/>
        </authorList>
    </citation>
    <scope>IDENTIFICATION</scope>
</reference>
<dbReference type="SMART" id="SM00115">
    <property type="entry name" value="CASc"/>
    <property type="match status" value="1"/>
</dbReference>
<dbReference type="InterPro" id="IPR001309">
    <property type="entry name" value="Pept_C14_p20"/>
</dbReference>
<keyword evidence="2" id="KW-0053">Apoptosis</keyword>
<dbReference type="GO" id="GO:0005737">
    <property type="term" value="C:cytoplasm"/>
    <property type="evidence" value="ECO:0007669"/>
    <property type="project" value="UniProtKB-ARBA"/>
</dbReference>
<protein>
    <submittedName>
        <fullName evidence="6">CASP8 and FADD like apoptosis regulator</fullName>
    </submittedName>
</protein>
<dbReference type="GO" id="GO:0042981">
    <property type="term" value="P:regulation of apoptotic process"/>
    <property type="evidence" value="ECO:0007669"/>
    <property type="project" value="InterPro"/>
</dbReference>
<dbReference type="STRING" id="205130.ENSMAMP00000029444"/>